<organism evidence="1 2">
    <name type="scientific">Panagrolaimus sp. ES5</name>
    <dbReference type="NCBI Taxonomy" id="591445"/>
    <lineage>
        <taxon>Eukaryota</taxon>
        <taxon>Metazoa</taxon>
        <taxon>Ecdysozoa</taxon>
        <taxon>Nematoda</taxon>
        <taxon>Chromadorea</taxon>
        <taxon>Rhabditida</taxon>
        <taxon>Tylenchina</taxon>
        <taxon>Panagrolaimomorpha</taxon>
        <taxon>Panagrolaimoidea</taxon>
        <taxon>Panagrolaimidae</taxon>
        <taxon>Panagrolaimus</taxon>
    </lineage>
</organism>
<evidence type="ECO:0000313" key="1">
    <source>
        <dbReference type="Proteomes" id="UP000887579"/>
    </source>
</evidence>
<name>A0AC34F0Y2_9BILA</name>
<accession>A0AC34F0Y2</accession>
<protein>
    <submittedName>
        <fullName evidence="2">Uncharacterized protein</fullName>
    </submittedName>
</protein>
<dbReference type="Proteomes" id="UP000887579">
    <property type="component" value="Unplaced"/>
</dbReference>
<sequence length="185" mass="20155">MRLLLLLFVVLFAKTESLSLGSFFNGLLGFSDDSQIIGTPSKSEGLLNETNEIFLNDTSKVVNDSVTLQHQNPEEYEYQDIEEATTVSLQEETSSTSELSSTVTEAVVTEDVVTETTTSEVTTESNSGSTIIPQTELGDFVAINSDNSIDEGSGEDIPKGITFLAKTNLILNDCFYYALLKSKLN</sequence>
<dbReference type="WBParaSite" id="ES5_v2.g10648.t1">
    <property type="protein sequence ID" value="ES5_v2.g10648.t1"/>
    <property type="gene ID" value="ES5_v2.g10648"/>
</dbReference>
<proteinExistence type="predicted"/>
<evidence type="ECO:0000313" key="2">
    <source>
        <dbReference type="WBParaSite" id="ES5_v2.g10648.t1"/>
    </source>
</evidence>
<reference evidence="2" key="1">
    <citation type="submission" date="2022-11" db="UniProtKB">
        <authorList>
            <consortium name="WormBaseParasite"/>
        </authorList>
    </citation>
    <scope>IDENTIFICATION</scope>
</reference>